<keyword evidence="2" id="KW-0238">DNA-binding</keyword>
<organism evidence="5 6">
    <name type="scientific">Pseudomonas benzenivorans</name>
    <dbReference type="NCBI Taxonomy" id="556533"/>
    <lineage>
        <taxon>Bacteria</taxon>
        <taxon>Pseudomonadati</taxon>
        <taxon>Pseudomonadota</taxon>
        <taxon>Gammaproteobacteria</taxon>
        <taxon>Pseudomonadales</taxon>
        <taxon>Pseudomonadaceae</taxon>
        <taxon>Pseudomonas</taxon>
    </lineage>
</organism>
<dbReference type="RefSeq" id="WP_255836659.1">
    <property type="nucleotide sequence ID" value="NZ_CP073346.1"/>
</dbReference>
<accession>A0ABY5H2J5</accession>
<keyword evidence="1" id="KW-0805">Transcription regulation</keyword>
<dbReference type="PANTHER" id="PTHR43537">
    <property type="entry name" value="TRANSCRIPTIONAL REGULATOR, GNTR FAMILY"/>
    <property type="match status" value="1"/>
</dbReference>
<reference evidence="5" key="1">
    <citation type="submission" date="2021-04" db="EMBL/GenBank/DDBJ databases">
        <title>Oceanospirillales bacteria with DddD are important DMSP degraders in coastal seawater.</title>
        <authorList>
            <person name="Liu J."/>
        </authorList>
    </citation>
    <scope>NUCLEOTIDE SEQUENCE</scope>
    <source>
        <strain evidence="5">D13-4</strain>
    </source>
</reference>
<dbReference type="SMART" id="SM00895">
    <property type="entry name" value="FCD"/>
    <property type="match status" value="1"/>
</dbReference>
<dbReference type="Proteomes" id="UP001059672">
    <property type="component" value="Chromosome"/>
</dbReference>
<dbReference type="InterPro" id="IPR036388">
    <property type="entry name" value="WH-like_DNA-bd_sf"/>
</dbReference>
<keyword evidence="6" id="KW-1185">Reference proteome</keyword>
<dbReference type="SUPFAM" id="SSF48008">
    <property type="entry name" value="GntR ligand-binding domain-like"/>
    <property type="match status" value="1"/>
</dbReference>
<protein>
    <submittedName>
        <fullName evidence="5">GntR family transcriptional regulator</fullName>
    </submittedName>
</protein>
<sequence>MVRHESRRDTQVKAAERIRLAIEDGIRTGDLPPGTAIDEAEFMRRYKISRTPLREAMLQLQAQGLLTSQPRGGMIVTKMNLQQLLALWELLAELEGLSARLACERMTEDERIKLSEVLDAAIPVVEASDVEAWKAANQEFHELIYRGSRNPYLREHIFQIRARTGAYRQHAFGAIGHLQASWAQHMDVVKAILNHDGPAAYAAMARHLSPGLGVQGFASFVATLPQELLA</sequence>
<feature type="domain" description="HTH gntR-type" evidence="4">
    <location>
        <begin position="12"/>
        <end position="79"/>
    </location>
</feature>
<dbReference type="SMART" id="SM00345">
    <property type="entry name" value="HTH_GNTR"/>
    <property type="match status" value="1"/>
</dbReference>
<name>A0ABY5H2J5_9PSED</name>
<evidence type="ECO:0000256" key="2">
    <source>
        <dbReference type="ARBA" id="ARBA00023125"/>
    </source>
</evidence>
<dbReference type="InterPro" id="IPR011711">
    <property type="entry name" value="GntR_C"/>
</dbReference>
<dbReference type="Gene3D" id="1.20.120.530">
    <property type="entry name" value="GntR ligand-binding domain-like"/>
    <property type="match status" value="1"/>
</dbReference>
<evidence type="ECO:0000313" key="5">
    <source>
        <dbReference type="EMBL" id="UTW06082.1"/>
    </source>
</evidence>
<dbReference type="Pfam" id="PF00392">
    <property type="entry name" value="GntR"/>
    <property type="match status" value="1"/>
</dbReference>
<dbReference type="CDD" id="cd07377">
    <property type="entry name" value="WHTH_GntR"/>
    <property type="match status" value="1"/>
</dbReference>
<dbReference type="Pfam" id="PF07729">
    <property type="entry name" value="FCD"/>
    <property type="match status" value="1"/>
</dbReference>
<dbReference type="InterPro" id="IPR000524">
    <property type="entry name" value="Tscrpt_reg_HTH_GntR"/>
</dbReference>
<proteinExistence type="predicted"/>
<evidence type="ECO:0000256" key="3">
    <source>
        <dbReference type="ARBA" id="ARBA00023163"/>
    </source>
</evidence>
<dbReference type="SUPFAM" id="SSF46785">
    <property type="entry name" value="Winged helix' DNA-binding domain"/>
    <property type="match status" value="1"/>
</dbReference>
<dbReference type="InterPro" id="IPR036390">
    <property type="entry name" value="WH_DNA-bd_sf"/>
</dbReference>
<evidence type="ECO:0000259" key="4">
    <source>
        <dbReference type="PROSITE" id="PS50949"/>
    </source>
</evidence>
<dbReference type="PROSITE" id="PS50949">
    <property type="entry name" value="HTH_GNTR"/>
    <property type="match status" value="1"/>
</dbReference>
<dbReference type="Gene3D" id="1.10.10.10">
    <property type="entry name" value="Winged helix-like DNA-binding domain superfamily/Winged helix DNA-binding domain"/>
    <property type="match status" value="1"/>
</dbReference>
<keyword evidence="3" id="KW-0804">Transcription</keyword>
<dbReference type="PANTHER" id="PTHR43537:SF49">
    <property type="entry name" value="TRANSCRIPTIONAL REGULATORY PROTEIN"/>
    <property type="match status" value="1"/>
</dbReference>
<evidence type="ECO:0000313" key="6">
    <source>
        <dbReference type="Proteomes" id="UP001059672"/>
    </source>
</evidence>
<evidence type="ECO:0000256" key="1">
    <source>
        <dbReference type="ARBA" id="ARBA00023015"/>
    </source>
</evidence>
<dbReference type="InterPro" id="IPR008920">
    <property type="entry name" value="TF_FadR/GntR_C"/>
</dbReference>
<dbReference type="EMBL" id="CP073346">
    <property type="protein sequence ID" value="UTW06082.1"/>
    <property type="molecule type" value="Genomic_DNA"/>
</dbReference>
<gene>
    <name evidence="5" type="ORF">KDW96_12870</name>
</gene>